<dbReference type="Proteomes" id="UP000248745">
    <property type="component" value="Unassembled WGS sequence"/>
</dbReference>
<sequence length="240" mass="27192">MMKKIKKISLVVGMLAASIVYHSHAAIPGPLKWMEQLKVLNSPDLSYAYIIQLVNGKGVVVDSIKGRIYRSNPRYVDSSARAITAFDGRFFCKLDNDFKMATVCDVPVLKKKMNIRMSDEPSAVIMFSDSVIAKYGKLKVDTTASQFVVRLNIHADETTDVTLTAKLARKNYLLEQIVIETAEPKAVEETDTWIRRCVLYNIQSKVAPEQFNLQRFFTVADTNIILNKRYANYKLSTIIK</sequence>
<organism evidence="2 3">
    <name type="scientific">Taibaiella soli</name>
    <dbReference type="NCBI Taxonomy" id="1649169"/>
    <lineage>
        <taxon>Bacteria</taxon>
        <taxon>Pseudomonadati</taxon>
        <taxon>Bacteroidota</taxon>
        <taxon>Chitinophagia</taxon>
        <taxon>Chitinophagales</taxon>
        <taxon>Chitinophagaceae</taxon>
        <taxon>Taibaiella</taxon>
    </lineage>
</organism>
<protein>
    <recommendedName>
        <fullName evidence="4">DUF4292 domain-containing protein</fullName>
    </recommendedName>
</protein>
<keyword evidence="1" id="KW-0732">Signal</keyword>
<reference evidence="2 3" key="1">
    <citation type="submission" date="2018-06" db="EMBL/GenBank/DDBJ databases">
        <title>Mucibacter soli gen. nov., sp. nov., a new member of the family Chitinophagaceae producing mucin.</title>
        <authorList>
            <person name="Kim M.-K."/>
            <person name="Park S."/>
            <person name="Kim T.-S."/>
            <person name="Joung Y."/>
            <person name="Han J.-H."/>
            <person name="Kim S.B."/>
        </authorList>
    </citation>
    <scope>NUCLEOTIDE SEQUENCE [LARGE SCALE GENOMIC DNA]</scope>
    <source>
        <strain evidence="2 3">R1-15</strain>
    </source>
</reference>
<gene>
    <name evidence="2" type="ORF">DN068_00970</name>
</gene>
<dbReference type="EMBL" id="QKTW01000002">
    <property type="protein sequence ID" value="PZF74800.1"/>
    <property type="molecule type" value="Genomic_DNA"/>
</dbReference>
<feature type="signal peptide" evidence="1">
    <location>
        <begin position="1"/>
        <end position="25"/>
    </location>
</feature>
<evidence type="ECO:0000313" key="3">
    <source>
        <dbReference type="Proteomes" id="UP000248745"/>
    </source>
</evidence>
<keyword evidence="3" id="KW-1185">Reference proteome</keyword>
<evidence type="ECO:0000313" key="2">
    <source>
        <dbReference type="EMBL" id="PZF74800.1"/>
    </source>
</evidence>
<dbReference type="AlphaFoldDB" id="A0A2W2AQV5"/>
<comment type="caution">
    <text evidence="2">The sequence shown here is derived from an EMBL/GenBank/DDBJ whole genome shotgun (WGS) entry which is preliminary data.</text>
</comment>
<evidence type="ECO:0008006" key="4">
    <source>
        <dbReference type="Google" id="ProtNLM"/>
    </source>
</evidence>
<accession>A0A2W2AQV5</accession>
<name>A0A2W2AQV5_9BACT</name>
<evidence type="ECO:0000256" key="1">
    <source>
        <dbReference type="SAM" id="SignalP"/>
    </source>
</evidence>
<dbReference type="RefSeq" id="WP_110997006.1">
    <property type="nucleotide sequence ID" value="NZ_QKTW01000002.1"/>
</dbReference>
<feature type="chain" id="PRO_5015886349" description="DUF4292 domain-containing protein" evidence="1">
    <location>
        <begin position="26"/>
        <end position="240"/>
    </location>
</feature>
<proteinExistence type="predicted"/>